<keyword evidence="3 9" id="KW-0808">Transferase</keyword>
<keyword evidence="9" id="KW-0460">Magnesium</keyword>
<dbReference type="InterPro" id="IPR008271">
    <property type="entry name" value="Ser/Thr_kinase_AS"/>
</dbReference>
<dbReference type="Pfam" id="PF00069">
    <property type="entry name" value="Pkinase"/>
    <property type="match status" value="1"/>
</dbReference>
<dbReference type="SUPFAM" id="SSF56112">
    <property type="entry name" value="Protein kinase-like (PK-like)"/>
    <property type="match status" value="1"/>
</dbReference>
<dbReference type="CDD" id="cd07834">
    <property type="entry name" value="STKc_MAPK"/>
    <property type="match status" value="1"/>
</dbReference>
<dbReference type="InterPro" id="IPR050117">
    <property type="entry name" value="MAPK"/>
</dbReference>
<dbReference type="RefSeq" id="XP_025353738.1">
    <property type="nucleotide sequence ID" value="XM_025496668.1"/>
</dbReference>
<dbReference type="EMBL" id="KZ819604">
    <property type="protein sequence ID" value="PWN33436.1"/>
    <property type="molecule type" value="Genomic_DNA"/>
</dbReference>
<feature type="non-terminal residue" evidence="12">
    <location>
        <position position="436"/>
    </location>
</feature>
<feature type="binding site" evidence="7">
    <location>
        <position position="133"/>
    </location>
    <ligand>
        <name>ATP</name>
        <dbReference type="ChEBI" id="CHEBI:30616"/>
    </ligand>
</feature>
<name>A0A316V7D8_9BASI</name>
<evidence type="ECO:0000259" key="11">
    <source>
        <dbReference type="PROSITE" id="PS50011"/>
    </source>
</evidence>
<dbReference type="SMART" id="SM00220">
    <property type="entry name" value="S_TKc"/>
    <property type="match status" value="1"/>
</dbReference>
<dbReference type="GO" id="GO:0004707">
    <property type="term" value="F:MAP kinase activity"/>
    <property type="evidence" value="ECO:0007669"/>
    <property type="project" value="UniProtKB-EC"/>
</dbReference>
<evidence type="ECO:0000256" key="4">
    <source>
        <dbReference type="ARBA" id="ARBA00022741"/>
    </source>
</evidence>
<dbReference type="PROSITE" id="PS00108">
    <property type="entry name" value="PROTEIN_KINASE_ST"/>
    <property type="match status" value="1"/>
</dbReference>
<feature type="compositionally biased region" description="Low complexity" evidence="10">
    <location>
        <begin position="20"/>
        <end position="38"/>
    </location>
</feature>
<evidence type="ECO:0000256" key="7">
    <source>
        <dbReference type="PROSITE-ProRule" id="PRU10141"/>
    </source>
</evidence>
<evidence type="ECO:0000256" key="6">
    <source>
        <dbReference type="ARBA" id="ARBA00022840"/>
    </source>
</evidence>
<evidence type="ECO:0000256" key="9">
    <source>
        <dbReference type="RuleBase" id="RU361165"/>
    </source>
</evidence>
<evidence type="ECO:0000313" key="12">
    <source>
        <dbReference type="EMBL" id="PWN33436.1"/>
    </source>
</evidence>
<evidence type="ECO:0000256" key="3">
    <source>
        <dbReference type="ARBA" id="ARBA00022679"/>
    </source>
</evidence>
<dbReference type="AlphaFoldDB" id="A0A316V7D8"/>
<feature type="region of interest" description="Disordered" evidence="10">
    <location>
        <begin position="20"/>
        <end position="78"/>
    </location>
</feature>
<dbReference type="PROSITE" id="PS00107">
    <property type="entry name" value="PROTEIN_KINASE_ATP"/>
    <property type="match status" value="1"/>
</dbReference>
<dbReference type="GeneID" id="37018449"/>
<comment type="cofactor">
    <cofactor evidence="9">
        <name>Mg(2+)</name>
        <dbReference type="ChEBI" id="CHEBI:18420"/>
    </cofactor>
</comment>
<dbReference type="InterPro" id="IPR011009">
    <property type="entry name" value="Kinase-like_dom_sf"/>
</dbReference>
<dbReference type="STRING" id="1280837.A0A316V7D8"/>
<reference evidence="12 13" key="1">
    <citation type="journal article" date="2018" name="Mol. Biol. Evol.">
        <title>Broad Genomic Sampling Reveals a Smut Pathogenic Ancestry of the Fungal Clade Ustilaginomycotina.</title>
        <authorList>
            <person name="Kijpornyongpan T."/>
            <person name="Mondo S.J."/>
            <person name="Barry K."/>
            <person name="Sandor L."/>
            <person name="Lee J."/>
            <person name="Lipzen A."/>
            <person name="Pangilinan J."/>
            <person name="LaButti K."/>
            <person name="Hainaut M."/>
            <person name="Henrissat B."/>
            <person name="Grigoriev I.V."/>
            <person name="Spatafora J.W."/>
            <person name="Aime M.C."/>
        </authorList>
    </citation>
    <scope>NUCLEOTIDE SEQUENCE [LARGE SCALE GENOMIC DNA]</scope>
    <source>
        <strain evidence="12 13">MCA 3882</strain>
    </source>
</reference>
<feature type="domain" description="Protein kinase" evidence="11">
    <location>
        <begin position="103"/>
        <end position="390"/>
    </location>
</feature>
<dbReference type="PANTHER" id="PTHR24055">
    <property type="entry name" value="MITOGEN-ACTIVATED PROTEIN KINASE"/>
    <property type="match status" value="1"/>
</dbReference>
<organism evidence="12 13">
    <name type="scientific">Meira miltonrushii</name>
    <dbReference type="NCBI Taxonomy" id="1280837"/>
    <lineage>
        <taxon>Eukaryota</taxon>
        <taxon>Fungi</taxon>
        <taxon>Dikarya</taxon>
        <taxon>Basidiomycota</taxon>
        <taxon>Ustilaginomycotina</taxon>
        <taxon>Exobasidiomycetes</taxon>
        <taxon>Exobasidiales</taxon>
        <taxon>Brachybasidiaceae</taxon>
        <taxon>Meira</taxon>
    </lineage>
</organism>
<evidence type="ECO:0000256" key="10">
    <source>
        <dbReference type="SAM" id="MobiDB-lite"/>
    </source>
</evidence>
<protein>
    <recommendedName>
        <fullName evidence="1 9">Mitogen-activated protein kinase</fullName>
        <ecNumber evidence="1 9">2.7.11.24</ecNumber>
    </recommendedName>
</protein>
<dbReference type="OrthoDB" id="192887at2759"/>
<proteinExistence type="inferred from homology"/>
<feature type="compositionally biased region" description="Low complexity" evidence="10">
    <location>
        <begin position="46"/>
        <end position="58"/>
    </location>
</feature>
<accession>A0A316V7D8</accession>
<comment type="similarity">
    <text evidence="9">Belongs to the protein kinase superfamily. Ser/Thr protein kinase family. MAP kinase subfamily.</text>
</comment>
<keyword evidence="13" id="KW-1185">Reference proteome</keyword>
<evidence type="ECO:0000256" key="8">
    <source>
        <dbReference type="RuleBase" id="RU000304"/>
    </source>
</evidence>
<dbReference type="InterPro" id="IPR017441">
    <property type="entry name" value="Protein_kinase_ATP_BS"/>
</dbReference>
<dbReference type="Gene3D" id="3.30.200.20">
    <property type="entry name" value="Phosphorylase Kinase, domain 1"/>
    <property type="match status" value="1"/>
</dbReference>
<dbReference type="GO" id="GO:0005524">
    <property type="term" value="F:ATP binding"/>
    <property type="evidence" value="ECO:0007669"/>
    <property type="project" value="UniProtKB-UniRule"/>
</dbReference>
<dbReference type="Gene3D" id="1.10.510.10">
    <property type="entry name" value="Transferase(Phosphotransferase) domain 1"/>
    <property type="match status" value="1"/>
</dbReference>
<dbReference type="Proteomes" id="UP000245771">
    <property type="component" value="Unassembled WGS sequence"/>
</dbReference>
<comment type="catalytic activity">
    <reaction evidence="9">
        <text>L-threonyl-[protein] + ATP = O-phospho-L-threonyl-[protein] + ADP + H(+)</text>
        <dbReference type="Rhea" id="RHEA:46608"/>
        <dbReference type="Rhea" id="RHEA-COMP:11060"/>
        <dbReference type="Rhea" id="RHEA-COMP:11605"/>
        <dbReference type="ChEBI" id="CHEBI:15378"/>
        <dbReference type="ChEBI" id="CHEBI:30013"/>
        <dbReference type="ChEBI" id="CHEBI:30616"/>
        <dbReference type="ChEBI" id="CHEBI:61977"/>
        <dbReference type="ChEBI" id="CHEBI:456216"/>
        <dbReference type="EC" id="2.7.11.24"/>
    </reaction>
</comment>
<dbReference type="InterPro" id="IPR000719">
    <property type="entry name" value="Prot_kinase_dom"/>
</dbReference>
<keyword evidence="5 9" id="KW-0418">Kinase</keyword>
<evidence type="ECO:0000256" key="2">
    <source>
        <dbReference type="ARBA" id="ARBA00022527"/>
    </source>
</evidence>
<dbReference type="EC" id="2.7.11.24" evidence="1 9"/>
<evidence type="ECO:0000313" key="13">
    <source>
        <dbReference type="Proteomes" id="UP000245771"/>
    </source>
</evidence>
<dbReference type="InParanoid" id="A0A316V7D8"/>
<gene>
    <name evidence="12" type="ORF">FA14DRAFT_124876</name>
</gene>
<dbReference type="PROSITE" id="PS01351">
    <property type="entry name" value="MAPK"/>
    <property type="match status" value="1"/>
</dbReference>
<evidence type="ECO:0000256" key="1">
    <source>
        <dbReference type="ARBA" id="ARBA00012411"/>
    </source>
</evidence>
<dbReference type="PROSITE" id="PS50011">
    <property type="entry name" value="PROTEIN_KINASE_DOM"/>
    <property type="match status" value="1"/>
</dbReference>
<keyword evidence="6 7" id="KW-0067">ATP-binding</keyword>
<evidence type="ECO:0000256" key="5">
    <source>
        <dbReference type="ARBA" id="ARBA00022777"/>
    </source>
</evidence>
<keyword evidence="4 7" id="KW-0547">Nucleotide-binding</keyword>
<keyword evidence="2 8" id="KW-0723">Serine/threonine-protein kinase</keyword>
<sequence length="436" mass="48814">MNSRGSSSNLTNAAAAVASIGANSSSSGTSHQVGTRQATRSRTRTRQAQPNNNNNVNNAAGPSRKPLPRYNSEDHPLSPHKLAAKGYHQFHCLGVPFHVKKRYTFMRELGIGAYGCVALAHDSVLDCNVAIKKVTRIFEREVLARRALREVAVLREIGLCDNVTALLDFDTTFMEFNEIYLVLEASEADLSQIIRSGQSLSDAHLQYFVAQILRGVRYMHAAKIIHRDMKPGNLLVNGDCQLKLCDFGLARAFRDDSGPLTEYVATRWYRAPEIMLCFKKGYGPSIDIWSVGCILAELLGGKPIFAGKDYVDQIARINNVLGSPPKSTIEKIGSERARTYVESLPHMPKVPFAQLYPKANSQAIDLLEKMLCWDPEERISAADALHHPWLKAYHRSNNNWQPPRPFDRFDEVEMLSSIADFRIGLERESDEMRAEL</sequence>
<dbReference type="InterPro" id="IPR003527">
    <property type="entry name" value="MAP_kinase_CS"/>
</dbReference>
<dbReference type="FunFam" id="1.10.510.10:FF:000040">
    <property type="entry name" value="Mitogen-activated protein kinase"/>
    <property type="match status" value="1"/>
</dbReference>
<comment type="activity regulation">
    <text evidence="9">Activated by threonine and tyrosine phosphorylation.</text>
</comment>